<gene>
    <name evidence="2" type="ORF">E5676_scaffold596G00680</name>
</gene>
<comment type="caution">
    <text evidence="2">The sequence shown here is derived from an EMBL/GenBank/DDBJ whole genome shotgun (WGS) entry which is preliminary data.</text>
</comment>
<feature type="compositionally biased region" description="Polar residues" evidence="1">
    <location>
        <begin position="211"/>
        <end position="226"/>
    </location>
</feature>
<dbReference type="Proteomes" id="UP000321947">
    <property type="component" value="Unassembled WGS sequence"/>
</dbReference>
<dbReference type="AlphaFoldDB" id="A0A5D3BN12"/>
<accession>A0A5D3BN12</accession>
<reference evidence="2 3" key="1">
    <citation type="submission" date="2019-08" db="EMBL/GenBank/DDBJ databases">
        <title>Draft genome sequences of two oriental melons (Cucumis melo L. var makuwa).</title>
        <authorList>
            <person name="Kwon S.-Y."/>
        </authorList>
    </citation>
    <scope>NUCLEOTIDE SEQUENCE [LARGE SCALE GENOMIC DNA]</scope>
    <source>
        <strain evidence="3">cv. Chang Bougi</strain>
        <tissue evidence="2">Leaf</tissue>
    </source>
</reference>
<evidence type="ECO:0000256" key="1">
    <source>
        <dbReference type="SAM" id="MobiDB-lite"/>
    </source>
</evidence>
<proteinExistence type="predicted"/>
<evidence type="ECO:0000313" key="2">
    <source>
        <dbReference type="EMBL" id="TYK00112.1"/>
    </source>
</evidence>
<feature type="compositionally biased region" description="Polar residues" evidence="1">
    <location>
        <begin position="139"/>
        <end position="152"/>
    </location>
</feature>
<name>A0A5D3BN12_CUCMM</name>
<protein>
    <submittedName>
        <fullName evidence="2">Flocculation protein FLO11-like</fullName>
    </submittedName>
</protein>
<feature type="compositionally biased region" description="Acidic residues" evidence="1">
    <location>
        <begin position="160"/>
        <end position="172"/>
    </location>
</feature>
<sequence length="342" mass="37989">MVATRFKSYQLTSTPSIRHFSMAIDSSSMASSPPKNASLAKGNITRLFCCVVYSRKFVILMQLMNQISTFPQPILFSVHSRFTQPSVSSSIPGSRVSIEMVILDLDSDSLNGDDSIVLSMLLRRYKIRDQSDHGKSPVPQASSLVTPSSPQSLEDLYKTDEDESGEDTDDDYVLVPEETYVPKETTVPDDDLASSPVNKTSEPQLTKVPRDSTTPLSPQGHVGSSSKEPRRPLVKRQRVISTKEEAHKWKFVVKHHIADESNISDQYQFCPAILEPILMQVRFALSLSVGEFYKVHIRGVCFTISPELLNQVLGITLSVDYSVSYPTLECLTEELTGGIVPI</sequence>
<organism evidence="2 3">
    <name type="scientific">Cucumis melo var. makuwa</name>
    <name type="common">Oriental melon</name>
    <dbReference type="NCBI Taxonomy" id="1194695"/>
    <lineage>
        <taxon>Eukaryota</taxon>
        <taxon>Viridiplantae</taxon>
        <taxon>Streptophyta</taxon>
        <taxon>Embryophyta</taxon>
        <taxon>Tracheophyta</taxon>
        <taxon>Spermatophyta</taxon>
        <taxon>Magnoliopsida</taxon>
        <taxon>eudicotyledons</taxon>
        <taxon>Gunneridae</taxon>
        <taxon>Pentapetalae</taxon>
        <taxon>rosids</taxon>
        <taxon>fabids</taxon>
        <taxon>Cucurbitales</taxon>
        <taxon>Cucurbitaceae</taxon>
        <taxon>Benincaseae</taxon>
        <taxon>Cucumis</taxon>
    </lineage>
</organism>
<dbReference type="EMBL" id="SSTD01017244">
    <property type="protein sequence ID" value="TYK00112.1"/>
    <property type="molecule type" value="Genomic_DNA"/>
</dbReference>
<evidence type="ECO:0000313" key="3">
    <source>
        <dbReference type="Proteomes" id="UP000321947"/>
    </source>
</evidence>
<feature type="region of interest" description="Disordered" evidence="1">
    <location>
        <begin position="130"/>
        <end position="236"/>
    </location>
</feature>
<feature type="compositionally biased region" description="Polar residues" evidence="1">
    <location>
        <begin position="195"/>
        <end position="204"/>
    </location>
</feature>